<feature type="domain" description="Ig-like" evidence="1">
    <location>
        <begin position="156"/>
        <end position="248"/>
    </location>
</feature>
<dbReference type="SMART" id="SM00409">
    <property type="entry name" value="IG"/>
    <property type="match status" value="2"/>
</dbReference>
<dbReference type="PROSITE" id="PS50835">
    <property type="entry name" value="IG_LIKE"/>
    <property type="match status" value="2"/>
</dbReference>
<accession>A0A7G8ANM2</accession>
<dbReference type="PANTHER" id="PTHR47243">
    <property type="entry name" value="SIALOADHESIN"/>
    <property type="match status" value="1"/>
</dbReference>
<dbReference type="InterPro" id="IPR013783">
    <property type="entry name" value="Ig-like_fold"/>
</dbReference>
<proteinExistence type="predicted"/>
<evidence type="ECO:0000313" key="3">
    <source>
        <dbReference type="Proteomes" id="UP000515858"/>
    </source>
</evidence>
<sequence length="248" mass="25699">MIDYSGLRAIFGEKLPESHIFFATVAAHKYVPSYAFLRRELGFSSAHTNRKVWKKFVEAYKAAIPPAPPLAFTKNLERTLTVDTGAAINLSVTVSGGTAPYTYAWTKDGSPLVGASGASFTKATAAAEDAGTYKVVVTDSKQASLTSVECVTTVTPPLTLSKDLAASMSVDTGAALTLSVTATGGTGPYTYAWTKNGAPIPEASEATYTKSAAADGDAGSYKVTVTDSKRVSKDSTACTVTVNPGVGG</sequence>
<dbReference type="Proteomes" id="UP000515858">
    <property type="component" value="Segment"/>
</dbReference>
<dbReference type="GO" id="GO:0005886">
    <property type="term" value="C:plasma membrane"/>
    <property type="evidence" value="ECO:0007669"/>
    <property type="project" value="TreeGrafter"/>
</dbReference>
<dbReference type="SUPFAM" id="SSF48726">
    <property type="entry name" value="Immunoglobulin"/>
    <property type="match status" value="1"/>
</dbReference>
<dbReference type="GO" id="GO:0046790">
    <property type="term" value="F:virion binding"/>
    <property type="evidence" value="ECO:0007669"/>
    <property type="project" value="TreeGrafter"/>
</dbReference>
<keyword evidence="3" id="KW-1185">Reference proteome</keyword>
<dbReference type="InterPro" id="IPR003599">
    <property type="entry name" value="Ig_sub"/>
</dbReference>
<dbReference type="GO" id="GO:0075512">
    <property type="term" value="P:clathrin-dependent endocytosis of virus by host cell"/>
    <property type="evidence" value="ECO:0007669"/>
    <property type="project" value="TreeGrafter"/>
</dbReference>
<dbReference type="Gene3D" id="2.60.40.10">
    <property type="entry name" value="Immunoglobulins"/>
    <property type="match status" value="2"/>
</dbReference>
<dbReference type="InterPro" id="IPR048804">
    <property type="entry name" value="DECO_N"/>
</dbReference>
<evidence type="ECO:0000313" key="2">
    <source>
        <dbReference type="EMBL" id="QNI21724.1"/>
    </source>
</evidence>
<reference evidence="2 3" key="1">
    <citation type="journal article" date="2020" name="Viruses">
        <title>Comprehensive Evaluation of the Safety and Efficacy of BAFASAL((R)) Bacteriophage Preparation for the Reduction of Salmonella in the Food Chain.</title>
        <authorList>
            <person name="Wojcik E.A."/>
            <person name="Stanczyk M."/>
            <person name="Wojtasik A."/>
            <person name="Kowalska J.D."/>
            <person name="Nowakowska M."/>
            <person name="Lukasiak M."/>
            <person name="Bartnicka M."/>
            <person name="Kazimierczak J."/>
            <person name="Dastych J."/>
        </authorList>
    </citation>
    <scope>NUCLEOTIDE SEQUENCE [LARGE SCALE GENOMIC DNA]</scope>
</reference>
<dbReference type="EMBL" id="MT653143">
    <property type="protein sequence ID" value="QNI21724.1"/>
    <property type="molecule type" value="Genomic_DNA"/>
</dbReference>
<dbReference type="InterPro" id="IPR025667">
    <property type="entry name" value="SprB_repeat"/>
</dbReference>
<dbReference type="Pfam" id="PF21393">
    <property type="entry name" value="Phage_pb10_N"/>
    <property type="match status" value="1"/>
</dbReference>
<dbReference type="PANTHER" id="PTHR47243:SF1">
    <property type="entry name" value="SIALOADHESIN"/>
    <property type="match status" value="1"/>
</dbReference>
<dbReference type="InterPro" id="IPR036179">
    <property type="entry name" value="Ig-like_dom_sf"/>
</dbReference>
<name>A0A7G8ANM2_9CAUD</name>
<feature type="domain" description="Ig-like" evidence="1">
    <location>
        <begin position="68"/>
        <end position="146"/>
    </location>
</feature>
<organism evidence="2 3">
    <name type="scientific">Salmonella phage 3sent1</name>
    <dbReference type="NCBI Taxonomy" id="2762670"/>
    <lineage>
        <taxon>Viruses</taxon>
        <taxon>Duplodnaviria</taxon>
        <taxon>Heunggongvirae</taxon>
        <taxon>Uroviricota</taxon>
        <taxon>Caudoviricetes</taxon>
        <taxon>Demerecviridae</taxon>
        <taxon>Markadamsvirinae</taxon>
        <taxon>Tequintavirus</taxon>
        <taxon>Tequintavirus tv3sent1</taxon>
    </lineage>
</organism>
<dbReference type="Pfam" id="PF13573">
    <property type="entry name" value="SprB"/>
    <property type="match status" value="2"/>
</dbReference>
<dbReference type="InterPro" id="IPR007110">
    <property type="entry name" value="Ig-like_dom"/>
</dbReference>
<protein>
    <submittedName>
        <fullName evidence="2">Neck whiskers protein</fullName>
    </submittedName>
</protein>
<evidence type="ECO:0000259" key="1">
    <source>
        <dbReference type="PROSITE" id="PS50835"/>
    </source>
</evidence>